<name>A0A2M4B5H5_9DIPT</name>
<evidence type="ECO:0000256" key="1">
    <source>
        <dbReference type="SAM" id="SignalP"/>
    </source>
</evidence>
<protein>
    <submittedName>
        <fullName evidence="2">Putative secreted protein</fullName>
    </submittedName>
</protein>
<sequence length="77" mass="8752">MQTFSFTFLLFCSPFSPSAAGSTRLSFTSAASTSMNDSFVAFRNRKQHTRQQSTERRYSKIAFCFVTIVTGFQENSR</sequence>
<reference evidence="2" key="1">
    <citation type="submission" date="2018-01" db="EMBL/GenBank/DDBJ databases">
        <title>An insight into the sialome of Amazonian anophelines.</title>
        <authorList>
            <person name="Ribeiro J.M."/>
            <person name="Scarpassa V."/>
            <person name="Calvo E."/>
        </authorList>
    </citation>
    <scope>NUCLEOTIDE SEQUENCE</scope>
    <source>
        <tissue evidence="2">Salivary glands</tissue>
    </source>
</reference>
<evidence type="ECO:0000313" key="2">
    <source>
        <dbReference type="EMBL" id="MBW48309.1"/>
    </source>
</evidence>
<organism evidence="2">
    <name type="scientific">Anopheles triannulatus</name>
    <dbReference type="NCBI Taxonomy" id="58253"/>
    <lineage>
        <taxon>Eukaryota</taxon>
        <taxon>Metazoa</taxon>
        <taxon>Ecdysozoa</taxon>
        <taxon>Arthropoda</taxon>
        <taxon>Hexapoda</taxon>
        <taxon>Insecta</taxon>
        <taxon>Pterygota</taxon>
        <taxon>Neoptera</taxon>
        <taxon>Endopterygota</taxon>
        <taxon>Diptera</taxon>
        <taxon>Nematocera</taxon>
        <taxon>Culicoidea</taxon>
        <taxon>Culicidae</taxon>
        <taxon>Anophelinae</taxon>
        <taxon>Anopheles</taxon>
    </lineage>
</organism>
<keyword evidence="1" id="KW-0732">Signal</keyword>
<accession>A0A2M4B5H5</accession>
<dbReference type="EMBL" id="GGFK01014988">
    <property type="protein sequence ID" value="MBW48309.1"/>
    <property type="molecule type" value="Transcribed_RNA"/>
</dbReference>
<proteinExistence type="predicted"/>
<feature type="signal peptide" evidence="1">
    <location>
        <begin position="1"/>
        <end position="20"/>
    </location>
</feature>
<feature type="chain" id="PRO_5014960527" evidence="1">
    <location>
        <begin position="21"/>
        <end position="77"/>
    </location>
</feature>
<dbReference type="AlphaFoldDB" id="A0A2M4B5H5"/>